<dbReference type="InterPro" id="IPR029058">
    <property type="entry name" value="AB_hydrolase_fold"/>
</dbReference>
<feature type="domain" description="Alpha/beta hydrolase fold-3" evidence="4">
    <location>
        <begin position="83"/>
        <end position="313"/>
    </location>
</feature>
<dbReference type="Gene3D" id="3.40.50.1820">
    <property type="entry name" value="alpha/beta hydrolase"/>
    <property type="match status" value="1"/>
</dbReference>
<comment type="caution">
    <text evidence="5">The sequence shown here is derived from an EMBL/GenBank/DDBJ whole genome shotgun (WGS) entry which is preliminary data.</text>
</comment>
<feature type="active site" evidence="3">
    <location>
        <position position="161"/>
    </location>
</feature>
<accession>A0A7X1NF72</accession>
<name>A0A7X1NF72_9BURK</name>
<sequence>MLEPEIVAFVERTKALYPGDRSASTVVEQRAMYERLAAAFTPPLPDGVRTHDAPFTSPDGHTFMLRLYAPAQRERCERSPGMVLYFHGGGFVVGSLASHDLITARIAADTGLCVIAVDYRLAPEHPAPAAHGDCLAVTRAALDGRLPFGPLPTSLQLAGDSAGATLAASVAMRLRDEGVKGVRGLALVYPMLGVEPQSPARETEAEAPMLTLADVRRYSATYWGDEGGNRASNEAGNADSADSGIGGMRASVSAHIAWTIPLEASRYDGLPPTLAIGVEHDPLRDDARVFAERIRAAGGQAHAPVGKGLVHGSWRALATSPGVRWMHGEVCRFLADHAAD</sequence>
<dbReference type="PANTHER" id="PTHR48081">
    <property type="entry name" value="AB HYDROLASE SUPERFAMILY PROTEIN C4A8.06C"/>
    <property type="match status" value="1"/>
</dbReference>
<dbReference type="InterPro" id="IPR033140">
    <property type="entry name" value="Lipase_GDXG_put_SER_AS"/>
</dbReference>
<organism evidence="5 6">
    <name type="scientific">Paraburkholderia franconis</name>
    <dbReference type="NCBI Taxonomy" id="2654983"/>
    <lineage>
        <taxon>Bacteria</taxon>
        <taxon>Pseudomonadati</taxon>
        <taxon>Pseudomonadota</taxon>
        <taxon>Betaproteobacteria</taxon>
        <taxon>Burkholderiales</taxon>
        <taxon>Burkholderiaceae</taxon>
        <taxon>Paraburkholderia</taxon>
    </lineage>
</organism>
<dbReference type="InterPro" id="IPR013094">
    <property type="entry name" value="AB_hydrolase_3"/>
</dbReference>
<dbReference type="PROSITE" id="PS01174">
    <property type="entry name" value="LIPASE_GDXG_SER"/>
    <property type="match status" value="1"/>
</dbReference>
<proteinExistence type="inferred from homology"/>
<evidence type="ECO:0000259" key="4">
    <source>
        <dbReference type="Pfam" id="PF07859"/>
    </source>
</evidence>
<keyword evidence="2 5" id="KW-0378">Hydrolase</keyword>
<dbReference type="RefSeq" id="WP_152764073.1">
    <property type="nucleotide sequence ID" value="NZ_WHNP01000034.1"/>
</dbReference>
<dbReference type="Pfam" id="PF07859">
    <property type="entry name" value="Abhydrolase_3"/>
    <property type="match status" value="1"/>
</dbReference>
<dbReference type="PANTHER" id="PTHR48081:SF8">
    <property type="entry name" value="ALPHA_BETA HYDROLASE FOLD-3 DOMAIN-CONTAINING PROTEIN-RELATED"/>
    <property type="match status" value="1"/>
</dbReference>
<dbReference type="EMBL" id="WHNP01000034">
    <property type="protein sequence ID" value="MPW20874.1"/>
    <property type="molecule type" value="Genomic_DNA"/>
</dbReference>
<gene>
    <name evidence="5" type="ORF">GCT13_29405</name>
</gene>
<evidence type="ECO:0000313" key="6">
    <source>
        <dbReference type="Proteomes" id="UP000484381"/>
    </source>
</evidence>
<dbReference type="Proteomes" id="UP000484381">
    <property type="component" value="Unassembled WGS sequence"/>
</dbReference>
<dbReference type="PROSITE" id="PS01173">
    <property type="entry name" value="LIPASE_GDXG_HIS"/>
    <property type="match status" value="1"/>
</dbReference>
<reference evidence="5 6" key="1">
    <citation type="submission" date="2019-10" db="EMBL/GenBank/DDBJ databases">
        <title>Paraburkholderia sp. isolated from nodules of Mimosa pudica from Brazilian Atlantic Forest soils.</title>
        <authorList>
            <person name="Paulitsch F."/>
            <person name="Hungria M."/>
            <person name="Dall'Agnol R."/>
        </authorList>
    </citation>
    <scope>NUCLEOTIDE SEQUENCE [LARGE SCALE GENOMIC DNA]</scope>
    <source>
        <strain evidence="5 6">CNPSo 3157</strain>
    </source>
</reference>
<protein>
    <submittedName>
        <fullName evidence="5">Alpha/beta hydrolase fold domain-containing protein</fullName>
    </submittedName>
</protein>
<evidence type="ECO:0000256" key="1">
    <source>
        <dbReference type="ARBA" id="ARBA00010515"/>
    </source>
</evidence>
<evidence type="ECO:0000256" key="3">
    <source>
        <dbReference type="PROSITE-ProRule" id="PRU10038"/>
    </source>
</evidence>
<comment type="similarity">
    <text evidence="1">Belongs to the 'GDXG' lipolytic enzyme family.</text>
</comment>
<dbReference type="InterPro" id="IPR002168">
    <property type="entry name" value="Lipase_GDXG_HIS_AS"/>
</dbReference>
<keyword evidence="6" id="KW-1185">Reference proteome</keyword>
<dbReference type="SUPFAM" id="SSF53474">
    <property type="entry name" value="alpha/beta-Hydrolases"/>
    <property type="match status" value="1"/>
</dbReference>
<evidence type="ECO:0000313" key="5">
    <source>
        <dbReference type="EMBL" id="MPW20874.1"/>
    </source>
</evidence>
<dbReference type="InterPro" id="IPR050300">
    <property type="entry name" value="GDXG_lipolytic_enzyme"/>
</dbReference>
<evidence type="ECO:0000256" key="2">
    <source>
        <dbReference type="ARBA" id="ARBA00022801"/>
    </source>
</evidence>
<dbReference type="AlphaFoldDB" id="A0A7X1NF72"/>
<dbReference type="GO" id="GO:0016787">
    <property type="term" value="F:hydrolase activity"/>
    <property type="evidence" value="ECO:0007669"/>
    <property type="project" value="UniProtKB-KW"/>
</dbReference>